<dbReference type="GO" id="GO:0043780">
    <property type="term" value="F:cobalt-precorrin-5B C1-methyltransferase activity"/>
    <property type="evidence" value="ECO:0007669"/>
    <property type="project" value="RHEA"/>
</dbReference>
<evidence type="ECO:0000313" key="7">
    <source>
        <dbReference type="Proteomes" id="UP000068250"/>
    </source>
</evidence>
<dbReference type="EMBL" id="LN609302">
    <property type="protein sequence ID" value="CEF56332.1"/>
    <property type="molecule type" value="Genomic_DNA"/>
</dbReference>
<dbReference type="AlphaFoldDB" id="A0A0U5BJP0"/>
<keyword evidence="4 5" id="KW-0949">S-adenosyl-L-methionine</keyword>
<comment type="function">
    <text evidence="5">Catalyzes the methylation of C-1 in cobalt-precorrin-5B to form cobalt-precorrin-6A.</text>
</comment>
<dbReference type="UniPathway" id="UPA00148">
    <property type="reaction ID" value="UER00227"/>
</dbReference>
<protein>
    <recommendedName>
        <fullName evidence="5">Cobalt-precorrin-5B C(1)-methyltransferase</fullName>
        <ecNumber evidence="5">2.1.1.195</ecNumber>
    </recommendedName>
    <alternativeName>
        <fullName evidence="5">Cobalt-precorrin-6A synthase</fullName>
    </alternativeName>
</protein>
<dbReference type="NCBIfam" id="TIGR00312">
    <property type="entry name" value="cbiD"/>
    <property type="match status" value="1"/>
</dbReference>
<dbReference type="Proteomes" id="UP000068250">
    <property type="component" value="Chromosome I"/>
</dbReference>
<dbReference type="EC" id="2.1.1.195" evidence="5"/>
<evidence type="ECO:0000313" key="6">
    <source>
        <dbReference type="EMBL" id="CEF56332.1"/>
    </source>
</evidence>
<comment type="pathway">
    <text evidence="5">Cofactor biosynthesis; adenosylcobalamin biosynthesis; cob(II)yrinate a,c-diamide from sirohydrochlorin (anaerobic route): step 6/10.</text>
</comment>
<evidence type="ECO:0000256" key="4">
    <source>
        <dbReference type="ARBA" id="ARBA00022691"/>
    </source>
</evidence>
<dbReference type="InterPro" id="IPR036074">
    <property type="entry name" value="CbiD_sf"/>
</dbReference>
<evidence type="ECO:0000256" key="1">
    <source>
        <dbReference type="ARBA" id="ARBA00022573"/>
    </source>
</evidence>
<dbReference type="NCBIfam" id="NF000849">
    <property type="entry name" value="PRK00075.1-1"/>
    <property type="match status" value="1"/>
</dbReference>
<accession>A0A0U5BJP0</accession>
<keyword evidence="2 5" id="KW-0489">Methyltransferase</keyword>
<dbReference type="SUPFAM" id="SSF111342">
    <property type="entry name" value="CbiD-like"/>
    <property type="match status" value="1"/>
</dbReference>
<dbReference type="PANTHER" id="PTHR35863:SF1">
    <property type="entry name" value="COBALT-PRECORRIN-5B C(1)-METHYLTRANSFERASE"/>
    <property type="match status" value="1"/>
</dbReference>
<dbReference type="Pfam" id="PF01888">
    <property type="entry name" value="CbiD"/>
    <property type="match status" value="1"/>
</dbReference>
<evidence type="ECO:0000256" key="2">
    <source>
        <dbReference type="ARBA" id="ARBA00022603"/>
    </source>
</evidence>
<dbReference type="Gene3D" id="3.30.2110.10">
    <property type="entry name" value="CbiD-like"/>
    <property type="match status" value="1"/>
</dbReference>
<organism evidence="6 7">
    <name type="scientific">Acetobacter ghanensis</name>
    <dbReference type="NCBI Taxonomy" id="431306"/>
    <lineage>
        <taxon>Bacteria</taxon>
        <taxon>Pseudomonadati</taxon>
        <taxon>Pseudomonadota</taxon>
        <taxon>Alphaproteobacteria</taxon>
        <taxon>Acetobacterales</taxon>
        <taxon>Acetobacteraceae</taxon>
        <taxon>Acetobacter</taxon>
    </lineage>
</organism>
<sequence length="369" mass="38264">MRHGQGMTQSKPPLRRGWTTGSCATAAAKAAWLVLQGHEPPASVWITLPSGREVAFSLCQFTGTPDAPCAAVIKDAGDDPDITHGAIIRCTVRALPSGAGIVFKAGPGVGTITRPGLPLPPGEPAINPTPRSMICTALAQANNNILPDAEVTISVDNGEELAQRTLNGRLGIVGGLSILGTTGIVMPFSCSAWIESIHRGVDVARAEGLPHILGATGNVSEKAGQALYALPDIALIEMGDFAGGLLKYIRHHPVPRLSIAGGIAKMTKLGQGCLDLHSSRSRADMAALAQLAAQHGAPDGLPAQIKVCPTVAEAFLLSSTHNFPLGNLIAQKAWDVAHHTLAPAPVRLDVLVFDRMGTLVGKATEAALL</sequence>
<reference evidence="7" key="1">
    <citation type="submission" date="2014-09" db="EMBL/GenBank/DDBJ databases">
        <authorList>
            <person name="Illeghems K.G."/>
        </authorList>
    </citation>
    <scope>NUCLEOTIDE SEQUENCE [LARGE SCALE GENOMIC DNA]</scope>
    <source>
        <strain evidence="7">LMG 23848T</strain>
    </source>
</reference>
<dbReference type="InterPro" id="IPR002748">
    <property type="entry name" value="CbiD"/>
</dbReference>
<dbReference type="GO" id="GO:0032259">
    <property type="term" value="P:methylation"/>
    <property type="evidence" value="ECO:0007669"/>
    <property type="project" value="UniProtKB-KW"/>
</dbReference>
<keyword evidence="1 5" id="KW-0169">Cobalamin biosynthesis</keyword>
<dbReference type="GO" id="GO:0019251">
    <property type="term" value="P:anaerobic cobalamin biosynthetic process"/>
    <property type="evidence" value="ECO:0007669"/>
    <property type="project" value="UniProtKB-UniRule"/>
</dbReference>
<keyword evidence="3 5" id="KW-0808">Transferase</keyword>
<dbReference type="PANTHER" id="PTHR35863">
    <property type="entry name" value="COBALT-PRECORRIN-5B C(1)-METHYLTRANSFERASE"/>
    <property type="match status" value="1"/>
</dbReference>
<dbReference type="HAMAP" id="MF_00787">
    <property type="entry name" value="CbiD"/>
    <property type="match status" value="1"/>
</dbReference>
<comment type="catalytic activity">
    <reaction evidence="5">
        <text>Co-precorrin-5B + S-adenosyl-L-methionine = Co-precorrin-6A + S-adenosyl-L-homocysteine</text>
        <dbReference type="Rhea" id="RHEA:26285"/>
        <dbReference type="ChEBI" id="CHEBI:57856"/>
        <dbReference type="ChEBI" id="CHEBI:59789"/>
        <dbReference type="ChEBI" id="CHEBI:60063"/>
        <dbReference type="ChEBI" id="CHEBI:60064"/>
        <dbReference type="EC" id="2.1.1.195"/>
    </reaction>
</comment>
<comment type="similarity">
    <text evidence="5">Belongs to the CbiD family.</text>
</comment>
<dbReference type="PATRIC" id="fig|431306.5.peg.1961"/>
<gene>
    <name evidence="5 6" type="primary">cbiD</name>
    <name evidence="6" type="ORF">AGA_1910</name>
</gene>
<evidence type="ECO:0000256" key="5">
    <source>
        <dbReference type="HAMAP-Rule" id="MF_00787"/>
    </source>
</evidence>
<dbReference type="STRING" id="431306.AGA_1910"/>
<dbReference type="PIRSF" id="PIRSF026782">
    <property type="entry name" value="CbiD"/>
    <property type="match status" value="1"/>
</dbReference>
<proteinExistence type="inferred from homology"/>
<name>A0A0U5BJP0_9PROT</name>
<evidence type="ECO:0000256" key="3">
    <source>
        <dbReference type="ARBA" id="ARBA00022679"/>
    </source>
</evidence>